<evidence type="ECO:0000313" key="1">
    <source>
        <dbReference type="EMBL" id="KAA6403906.1"/>
    </source>
</evidence>
<gene>
    <name evidence="1" type="ORF">EZS28_000562</name>
</gene>
<evidence type="ECO:0000313" key="2">
    <source>
        <dbReference type="Proteomes" id="UP000324800"/>
    </source>
</evidence>
<name>A0A5J4XAS6_9EUKA</name>
<accession>A0A5J4XAS6</accession>
<dbReference type="Proteomes" id="UP000324800">
    <property type="component" value="Unassembled WGS sequence"/>
</dbReference>
<comment type="caution">
    <text evidence="1">The sequence shown here is derived from an EMBL/GenBank/DDBJ whole genome shotgun (WGS) entry which is preliminary data.</text>
</comment>
<organism evidence="1 2">
    <name type="scientific">Streblomastix strix</name>
    <dbReference type="NCBI Taxonomy" id="222440"/>
    <lineage>
        <taxon>Eukaryota</taxon>
        <taxon>Metamonada</taxon>
        <taxon>Preaxostyla</taxon>
        <taxon>Oxymonadida</taxon>
        <taxon>Streblomastigidae</taxon>
        <taxon>Streblomastix</taxon>
    </lineage>
</organism>
<dbReference type="AlphaFoldDB" id="A0A5J4XAS6"/>
<proteinExistence type="predicted"/>
<protein>
    <submittedName>
        <fullName evidence="1">Uncharacterized protein</fullName>
    </submittedName>
</protein>
<sequence length="74" mass="8111">MQVVKKQRCNRADTSLNCSNNGIGIIMKVDKAGEAFLLEMLVIAVAVVKNLCEDVRGSRETKSHYCVSADVIIN</sequence>
<reference evidence="1 2" key="1">
    <citation type="submission" date="2019-03" db="EMBL/GenBank/DDBJ databases">
        <title>Single cell metagenomics reveals metabolic interactions within the superorganism composed of flagellate Streblomastix strix and complex community of Bacteroidetes bacteria on its surface.</title>
        <authorList>
            <person name="Treitli S.C."/>
            <person name="Kolisko M."/>
            <person name="Husnik F."/>
            <person name="Keeling P."/>
            <person name="Hampl V."/>
        </authorList>
    </citation>
    <scope>NUCLEOTIDE SEQUENCE [LARGE SCALE GENOMIC DNA]</scope>
    <source>
        <strain evidence="1">ST1C</strain>
    </source>
</reference>
<dbReference type="EMBL" id="SNRW01000047">
    <property type="protein sequence ID" value="KAA6403906.1"/>
    <property type="molecule type" value="Genomic_DNA"/>
</dbReference>